<dbReference type="PANTHER" id="PTHR47351">
    <property type="entry name" value="CHITIN BIOSYNTHESIS PROTEIN CHS5"/>
    <property type="match status" value="1"/>
</dbReference>
<evidence type="ECO:0000313" key="4">
    <source>
        <dbReference type="EMBL" id="KAF3206161.1"/>
    </source>
</evidence>
<feature type="domain" description="Fibronectin type-III" evidence="3">
    <location>
        <begin position="75"/>
        <end position="169"/>
    </location>
</feature>
<dbReference type="Pfam" id="PF16892">
    <property type="entry name" value="CHS5_N"/>
    <property type="match status" value="1"/>
</dbReference>
<evidence type="ECO:0000259" key="3">
    <source>
        <dbReference type="PROSITE" id="PS50853"/>
    </source>
</evidence>
<dbReference type="AlphaFoldDB" id="A0A7C8UAI3"/>
<feature type="compositionally biased region" description="Basic and acidic residues" evidence="1">
    <location>
        <begin position="335"/>
        <end position="348"/>
    </location>
</feature>
<evidence type="ECO:0000313" key="5">
    <source>
        <dbReference type="Proteomes" id="UP000483672"/>
    </source>
</evidence>
<evidence type="ECO:0000256" key="1">
    <source>
        <dbReference type="SAM" id="MobiDB-lite"/>
    </source>
</evidence>
<organism evidence="4 5">
    <name type="scientific">Orbilia oligospora</name>
    <name type="common">Nematode-trapping fungus</name>
    <name type="synonym">Arthrobotrys oligospora</name>
    <dbReference type="NCBI Taxonomy" id="2813651"/>
    <lineage>
        <taxon>Eukaryota</taxon>
        <taxon>Fungi</taxon>
        <taxon>Dikarya</taxon>
        <taxon>Ascomycota</taxon>
        <taxon>Pezizomycotina</taxon>
        <taxon>Orbiliomycetes</taxon>
        <taxon>Orbiliales</taxon>
        <taxon>Orbiliaceae</taxon>
        <taxon>Orbilia</taxon>
    </lineage>
</organism>
<dbReference type="GO" id="GO:0034044">
    <property type="term" value="C:exomer complex"/>
    <property type="evidence" value="ECO:0007669"/>
    <property type="project" value="TreeGrafter"/>
</dbReference>
<dbReference type="Gene3D" id="3.40.50.10190">
    <property type="entry name" value="BRCT domain"/>
    <property type="match status" value="1"/>
</dbReference>
<dbReference type="SMART" id="SM00060">
    <property type="entry name" value="FN3"/>
    <property type="match status" value="1"/>
</dbReference>
<dbReference type="GO" id="GO:0000747">
    <property type="term" value="P:conjugation with cellular fusion"/>
    <property type="evidence" value="ECO:0007669"/>
    <property type="project" value="TreeGrafter"/>
</dbReference>
<protein>
    <submittedName>
        <fullName evidence="4">Chitin synthase, class 5</fullName>
    </submittedName>
</protein>
<dbReference type="InterPro" id="IPR013783">
    <property type="entry name" value="Ig-like_fold"/>
</dbReference>
<feature type="domain" description="BRCT" evidence="2">
    <location>
        <begin position="163"/>
        <end position="235"/>
    </location>
</feature>
<reference evidence="4 5" key="1">
    <citation type="submission" date="2019-06" db="EMBL/GenBank/DDBJ databases">
        <authorList>
            <person name="Palmer J.M."/>
        </authorList>
    </citation>
    <scope>NUCLEOTIDE SEQUENCE [LARGE SCALE GENOMIC DNA]</scope>
    <source>
        <strain evidence="4 5">TWF191</strain>
    </source>
</reference>
<dbReference type="GO" id="GO:0005802">
    <property type="term" value="C:trans-Golgi network"/>
    <property type="evidence" value="ECO:0007669"/>
    <property type="project" value="TreeGrafter"/>
</dbReference>
<dbReference type="InterPro" id="IPR003961">
    <property type="entry name" value="FN3_dom"/>
</dbReference>
<dbReference type="Proteomes" id="UP000483672">
    <property type="component" value="Unassembled WGS sequence"/>
</dbReference>
<dbReference type="PROSITE" id="PS50853">
    <property type="entry name" value="FN3"/>
    <property type="match status" value="1"/>
</dbReference>
<dbReference type="InterPro" id="IPR031673">
    <property type="entry name" value="Chs5_N"/>
</dbReference>
<dbReference type="InterPro" id="IPR036116">
    <property type="entry name" value="FN3_sf"/>
</dbReference>
<accession>A0A7C8UAI3</accession>
<dbReference type="CDD" id="cd13945">
    <property type="entry name" value="Chs5_N"/>
    <property type="match status" value="1"/>
</dbReference>
<name>A0A7C8UAI3_ORBOL</name>
<dbReference type="GO" id="GO:0046983">
    <property type="term" value="F:protein dimerization activity"/>
    <property type="evidence" value="ECO:0007669"/>
    <property type="project" value="InterPro"/>
</dbReference>
<dbReference type="Gene3D" id="6.20.120.50">
    <property type="match status" value="1"/>
</dbReference>
<feature type="region of interest" description="Disordered" evidence="1">
    <location>
        <begin position="246"/>
        <end position="357"/>
    </location>
</feature>
<evidence type="ECO:0000259" key="2">
    <source>
        <dbReference type="PROSITE" id="PS50172"/>
    </source>
</evidence>
<dbReference type="InterPro" id="IPR052827">
    <property type="entry name" value="CHS_Export/Cell_Fusion_Reg"/>
</dbReference>
<dbReference type="SUPFAM" id="SSF49265">
    <property type="entry name" value="Fibronectin type III"/>
    <property type="match status" value="1"/>
</dbReference>
<dbReference type="FunFam" id="2.60.40.10:FF:000453">
    <property type="entry name" value="Chitin biosynthesis protein CHS5"/>
    <property type="match status" value="1"/>
</dbReference>
<dbReference type="PANTHER" id="PTHR47351:SF1">
    <property type="entry name" value="CHITIN BIOSYNTHESIS PROTEIN CHS5"/>
    <property type="match status" value="1"/>
</dbReference>
<dbReference type="InterPro" id="IPR001357">
    <property type="entry name" value="BRCT_dom"/>
</dbReference>
<dbReference type="Pfam" id="PF12738">
    <property type="entry name" value="PTCB-BRCT"/>
    <property type="match status" value="1"/>
</dbReference>
<feature type="compositionally biased region" description="Polar residues" evidence="1">
    <location>
        <begin position="271"/>
        <end position="286"/>
    </location>
</feature>
<dbReference type="PROSITE" id="PS50172">
    <property type="entry name" value="BRCT"/>
    <property type="match status" value="1"/>
</dbReference>
<gene>
    <name evidence="4" type="primary">CHS5</name>
    <name evidence="4" type="ORF">TWF191_001511</name>
</gene>
<dbReference type="Gene3D" id="2.60.40.10">
    <property type="entry name" value="Immunoglobulins"/>
    <property type="match status" value="1"/>
</dbReference>
<comment type="caution">
    <text evidence="4">The sequence shown here is derived from an EMBL/GenBank/DDBJ whole genome shotgun (WGS) entry which is preliminary data.</text>
</comment>
<proteinExistence type="predicted"/>
<dbReference type="InterPro" id="IPR036420">
    <property type="entry name" value="BRCT_dom_sf"/>
</dbReference>
<sequence>MLVSLTVGKVDAGLAILLTKDKRLIEFPSVLLPPGVSSGSIIDIQVSRNNRAEGAARQAFETLQNEIYSLFGQRSPSKPVLRIRNATQTSVVLEWDPIDLATASLRSLSLYRNNSKAGNIPNPTTHHSTKISGLAVDTEYSFHLVLRTSAGTYASEKVTTRTHKMTDLSGITICPGVMSPSEKERLKIVIERIGAKPLQDHVRIDTTHFVCTEGRGHGWERAQEMNIPIVRPEWLEAYSALRTQRARPVSHALPQSGAGQGPPGDRRDSVTDTNTSKPAHQVTNPTGSPPEVEGATTAVEKEPSPPLDSEQLPMEDGRSDAPHVTPPGTACEAIAADRDGNSGHHPQDDADFTSVPL</sequence>
<dbReference type="EMBL" id="WIPF01000126">
    <property type="protein sequence ID" value="KAF3206161.1"/>
    <property type="molecule type" value="Genomic_DNA"/>
</dbReference>
<dbReference type="CDD" id="cd00063">
    <property type="entry name" value="FN3"/>
    <property type="match status" value="1"/>
</dbReference>
<dbReference type="SUPFAM" id="SSF52113">
    <property type="entry name" value="BRCT domain"/>
    <property type="match status" value="1"/>
</dbReference>
<dbReference type="GO" id="GO:0006893">
    <property type="term" value="P:Golgi to plasma membrane transport"/>
    <property type="evidence" value="ECO:0007669"/>
    <property type="project" value="TreeGrafter"/>
</dbReference>
<dbReference type="Pfam" id="PF16893">
    <property type="entry name" value="fn3_2"/>
    <property type="match status" value="1"/>
</dbReference>
<dbReference type="InterPro" id="IPR031669">
    <property type="entry name" value="Fn3_2"/>
</dbReference>